<name>A0A1I2DJN1_9RHOB</name>
<proteinExistence type="predicted"/>
<evidence type="ECO:0000259" key="2">
    <source>
        <dbReference type="Pfam" id="PF00440"/>
    </source>
</evidence>
<dbReference type="RefSeq" id="WP_245766383.1">
    <property type="nucleotide sequence ID" value="NZ_FOMW01000010.1"/>
</dbReference>
<dbReference type="Pfam" id="PF00440">
    <property type="entry name" value="TetR_N"/>
    <property type="match status" value="1"/>
</dbReference>
<dbReference type="EMBL" id="FOMW01000010">
    <property type="protein sequence ID" value="SFE80659.1"/>
    <property type="molecule type" value="Genomic_DNA"/>
</dbReference>
<dbReference type="Gene3D" id="1.10.357.10">
    <property type="entry name" value="Tetracycline Repressor, domain 2"/>
    <property type="match status" value="1"/>
</dbReference>
<dbReference type="AlphaFoldDB" id="A0A1I2DJN1"/>
<evidence type="ECO:0000313" key="3">
    <source>
        <dbReference type="EMBL" id="SFE80659.1"/>
    </source>
</evidence>
<reference evidence="3 4" key="1">
    <citation type="submission" date="2016-10" db="EMBL/GenBank/DDBJ databases">
        <authorList>
            <person name="de Groot N.N."/>
        </authorList>
    </citation>
    <scope>NUCLEOTIDE SEQUENCE [LARGE SCALE GENOMIC DNA]</scope>
    <source>
        <strain evidence="3 4">DSM 11443</strain>
    </source>
</reference>
<dbReference type="GO" id="GO:0003677">
    <property type="term" value="F:DNA binding"/>
    <property type="evidence" value="ECO:0007669"/>
    <property type="project" value="UniProtKB-KW"/>
</dbReference>
<dbReference type="InterPro" id="IPR009057">
    <property type="entry name" value="Homeodomain-like_sf"/>
</dbReference>
<dbReference type="Proteomes" id="UP000198977">
    <property type="component" value="Unassembled WGS sequence"/>
</dbReference>
<dbReference type="SUPFAM" id="SSF46689">
    <property type="entry name" value="Homeodomain-like"/>
    <property type="match status" value="1"/>
</dbReference>
<keyword evidence="1" id="KW-0238">DNA-binding</keyword>
<evidence type="ECO:0000313" key="4">
    <source>
        <dbReference type="Proteomes" id="UP000198977"/>
    </source>
</evidence>
<dbReference type="InterPro" id="IPR001647">
    <property type="entry name" value="HTH_TetR"/>
</dbReference>
<evidence type="ECO:0000256" key="1">
    <source>
        <dbReference type="ARBA" id="ARBA00023125"/>
    </source>
</evidence>
<feature type="domain" description="HTH tetR-type" evidence="2">
    <location>
        <begin position="27"/>
        <end position="63"/>
    </location>
</feature>
<organism evidence="3 4">
    <name type="scientific">Sulfitobacter brevis</name>
    <dbReference type="NCBI Taxonomy" id="74348"/>
    <lineage>
        <taxon>Bacteria</taxon>
        <taxon>Pseudomonadati</taxon>
        <taxon>Pseudomonadota</taxon>
        <taxon>Alphaproteobacteria</taxon>
        <taxon>Rhodobacterales</taxon>
        <taxon>Roseobacteraceae</taxon>
        <taxon>Sulfitobacter</taxon>
    </lineage>
</organism>
<protein>
    <submittedName>
        <fullName evidence="3">Transcriptional regulator, TetR family</fullName>
    </submittedName>
</protein>
<keyword evidence="4" id="KW-1185">Reference proteome</keyword>
<sequence>MSDLASPHSEAYATDMATARLSPDLWLTAGLAALQHDGPAALGAEPLARALKTTKGSFYWHFKDVPAFHAAVLAHWRTLAVASLAKTTQSALPPDQALRQFGRDLLADPVEPRLRSWAQNDPGVATVLATVDTARLDHLRHLLADLGFGNQSFAHALQAALIGLPQLAPTDTAQQQASFDTLIDTVLALS</sequence>
<gene>
    <name evidence="3" type="ORF">SAMN04488523_110183</name>
</gene>
<accession>A0A1I2DJN1</accession>
<dbReference type="STRING" id="74348.SAMN04488523_110183"/>